<proteinExistence type="predicted"/>
<protein>
    <submittedName>
        <fullName evidence="1">Uncharacterized protein</fullName>
    </submittedName>
</protein>
<accession>X0RII4</accession>
<gene>
    <name evidence="1" type="ORF">S01H1_17028</name>
</gene>
<organism evidence="1">
    <name type="scientific">marine sediment metagenome</name>
    <dbReference type="NCBI Taxonomy" id="412755"/>
    <lineage>
        <taxon>unclassified sequences</taxon>
        <taxon>metagenomes</taxon>
        <taxon>ecological metagenomes</taxon>
    </lineage>
</organism>
<dbReference type="EMBL" id="BARS01008993">
    <property type="protein sequence ID" value="GAF68654.1"/>
    <property type="molecule type" value="Genomic_DNA"/>
</dbReference>
<name>X0RII4_9ZZZZ</name>
<sequence length="50" mass="5744">MGKFFEEIESFKSEFAFNLKRRLEKDGSGFVLPTYITDGFDFLKSGNGKD</sequence>
<reference evidence="1" key="1">
    <citation type="journal article" date="2014" name="Front. Microbiol.">
        <title>High frequency of phylogenetically diverse reductive dehalogenase-homologous genes in deep subseafloor sedimentary metagenomes.</title>
        <authorList>
            <person name="Kawai M."/>
            <person name="Futagami T."/>
            <person name="Toyoda A."/>
            <person name="Takaki Y."/>
            <person name="Nishi S."/>
            <person name="Hori S."/>
            <person name="Arai W."/>
            <person name="Tsubouchi T."/>
            <person name="Morono Y."/>
            <person name="Uchiyama I."/>
            <person name="Ito T."/>
            <person name="Fujiyama A."/>
            <person name="Inagaki F."/>
            <person name="Takami H."/>
        </authorList>
    </citation>
    <scope>NUCLEOTIDE SEQUENCE</scope>
    <source>
        <strain evidence="1">Expedition CK06-06</strain>
    </source>
</reference>
<comment type="caution">
    <text evidence="1">The sequence shown here is derived from an EMBL/GenBank/DDBJ whole genome shotgun (WGS) entry which is preliminary data.</text>
</comment>
<dbReference type="AlphaFoldDB" id="X0RII4"/>
<evidence type="ECO:0000313" key="1">
    <source>
        <dbReference type="EMBL" id="GAF68654.1"/>
    </source>
</evidence>